<name>A0A839Y5Y6_9ACTN</name>
<evidence type="ECO:0008006" key="5">
    <source>
        <dbReference type="Google" id="ProtNLM"/>
    </source>
</evidence>
<dbReference type="Proteomes" id="UP000580718">
    <property type="component" value="Unassembled WGS sequence"/>
</dbReference>
<keyword evidence="2" id="KW-0472">Membrane</keyword>
<evidence type="ECO:0000313" key="3">
    <source>
        <dbReference type="EMBL" id="MBB3676752.1"/>
    </source>
</evidence>
<reference evidence="3 4" key="1">
    <citation type="submission" date="2020-08" db="EMBL/GenBank/DDBJ databases">
        <title>Sequencing the genomes of 1000 actinobacteria strains.</title>
        <authorList>
            <person name="Klenk H.-P."/>
        </authorList>
    </citation>
    <scope>NUCLEOTIDE SEQUENCE [LARGE SCALE GENOMIC DNA]</scope>
    <source>
        <strain evidence="3 4">DSM 16678</strain>
    </source>
</reference>
<evidence type="ECO:0000256" key="1">
    <source>
        <dbReference type="SAM" id="MobiDB-lite"/>
    </source>
</evidence>
<feature type="transmembrane region" description="Helical" evidence="2">
    <location>
        <begin position="18"/>
        <end position="39"/>
    </location>
</feature>
<keyword evidence="2" id="KW-0812">Transmembrane</keyword>
<evidence type="ECO:0000256" key="2">
    <source>
        <dbReference type="SAM" id="Phobius"/>
    </source>
</evidence>
<gene>
    <name evidence="3" type="ORF">FHX36_002487</name>
</gene>
<protein>
    <recommendedName>
        <fullName evidence="5">MucR family transcriptional regulator</fullName>
    </recommendedName>
</protein>
<keyword evidence="2" id="KW-1133">Transmembrane helix</keyword>
<comment type="caution">
    <text evidence="3">The sequence shown here is derived from an EMBL/GenBank/DDBJ whole genome shotgun (WGS) entry which is preliminary data.</text>
</comment>
<feature type="compositionally biased region" description="Low complexity" evidence="1">
    <location>
        <begin position="79"/>
        <end position="95"/>
    </location>
</feature>
<proteinExistence type="predicted"/>
<organism evidence="3 4">
    <name type="scientific">Modestobacter versicolor</name>
    <dbReference type="NCBI Taxonomy" id="429133"/>
    <lineage>
        <taxon>Bacteria</taxon>
        <taxon>Bacillati</taxon>
        <taxon>Actinomycetota</taxon>
        <taxon>Actinomycetes</taxon>
        <taxon>Geodermatophilales</taxon>
        <taxon>Geodermatophilaceae</taxon>
        <taxon>Modestobacter</taxon>
    </lineage>
</organism>
<feature type="region of interest" description="Disordered" evidence="1">
    <location>
        <begin position="79"/>
        <end position="108"/>
    </location>
</feature>
<sequence>MLHPVGPLPTAVYWRRRLLVLVGLVGVLGGGGWLGIAVATGGAPPSDTQVAGATGEAPVPTPALEQVVPSLAAVQVPTPAPVTSTAAPAGPSAPSSQPPPAGPVSGGACSDEMITVAVRPTPPSAAVGTKPTFDLVVTNVSPVACVRTLDKGLQEIVLLDGLGNRIWGSNDCFPEASSDQRTLQPGEAVVFPVLWSGLSSAPGCTAARSAPGPGSYVLRGRLDTEASADAPFTLT</sequence>
<accession>A0A839Y5Y6</accession>
<dbReference type="EMBL" id="JACIBU010000001">
    <property type="protein sequence ID" value="MBB3676752.1"/>
    <property type="molecule type" value="Genomic_DNA"/>
</dbReference>
<dbReference type="AlphaFoldDB" id="A0A839Y5Y6"/>
<evidence type="ECO:0000313" key="4">
    <source>
        <dbReference type="Proteomes" id="UP000580718"/>
    </source>
</evidence>
<dbReference type="RefSeq" id="WP_183513782.1">
    <property type="nucleotide sequence ID" value="NZ_JACIBU010000001.1"/>
</dbReference>